<comment type="caution">
    <text evidence="3">The sequence shown here is derived from an EMBL/GenBank/DDBJ whole genome shotgun (WGS) entry which is preliminary data.</text>
</comment>
<name>A0A9P6C5X3_9AGAR</name>
<protein>
    <submittedName>
        <fullName evidence="3">Cupredoxin</fullName>
    </submittedName>
</protein>
<dbReference type="OrthoDB" id="1921208at2759"/>
<keyword evidence="4" id="KW-1185">Reference proteome</keyword>
<dbReference type="PANTHER" id="PTHR34883">
    <property type="entry name" value="SERINE-RICH PROTEIN, PUTATIVE-RELATED-RELATED"/>
    <property type="match status" value="1"/>
</dbReference>
<feature type="compositionally biased region" description="Low complexity" evidence="1">
    <location>
        <begin position="163"/>
        <end position="176"/>
    </location>
</feature>
<dbReference type="PANTHER" id="PTHR34883:SF15">
    <property type="entry name" value="EXTRACELLULAR SERINE-RICH PROTEIN"/>
    <property type="match status" value="1"/>
</dbReference>
<dbReference type="InterPro" id="IPR008972">
    <property type="entry name" value="Cupredoxin"/>
</dbReference>
<feature type="region of interest" description="Disordered" evidence="1">
    <location>
        <begin position="136"/>
        <end position="187"/>
    </location>
</feature>
<dbReference type="EMBL" id="MU151066">
    <property type="protein sequence ID" value="KAF9452947.1"/>
    <property type="molecule type" value="Genomic_DNA"/>
</dbReference>
<accession>A0A9P6C5X3</accession>
<sequence>MRVLFVLASLSALVYAANILVMVGKDGGLTYDPASVTAKKGDTVAFRFLSKNHTVTQSSFAKPCQPLATGVDSGYAPVPANSTAFPEWSFTVNNDSAPFWFYCAQARHCQAGMVFALNPTANKTFNMFKANAMGASGSSNTSTTSAPPLAGATPPSTVGSPNTATGITASGTAAGSLNPQANGAPSTRSMSSVVVVVAVVGLVSGLSM</sequence>
<organism evidence="3 4">
    <name type="scientific">Macrolepiota fuliginosa MF-IS2</name>
    <dbReference type="NCBI Taxonomy" id="1400762"/>
    <lineage>
        <taxon>Eukaryota</taxon>
        <taxon>Fungi</taxon>
        <taxon>Dikarya</taxon>
        <taxon>Basidiomycota</taxon>
        <taxon>Agaricomycotina</taxon>
        <taxon>Agaricomycetes</taxon>
        <taxon>Agaricomycetidae</taxon>
        <taxon>Agaricales</taxon>
        <taxon>Agaricineae</taxon>
        <taxon>Agaricaceae</taxon>
        <taxon>Macrolepiota</taxon>
    </lineage>
</organism>
<dbReference type="Gene3D" id="2.60.40.420">
    <property type="entry name" value="Cupredoxins - blue copper proteins"/>
    <property type="match status" value="1"/>
</dbReference>
<dbReference type="CDD" id="cd00920">
    <property type="entry name" value="Cupredoxin"/>
    <property type="match status" value="1"/>
</dbReference>
<evidence type="ECO:0000256" key="1">
    <source>
        <dbReference type="SAM" id="MobiDB-lite"/>
    </source>
</evidence>
<dbReference type="Proteomes" id="UP000807342">
    <property type="component" value="Unassembled WGS sequence"/>
</dbReference>
<gene>
    <name evidence="3" type="ORF">P691DRAFT_802801</name>
</gene>
<feature type="chain" id="PRO_5040407326" evidence="2">
    <location>
        <begin position="17"/>
        <end position="208"/>
    </location>
</feature>
<feature type="signal peptide" evidence="2">
    <location>
        <begin position="1"/>
        <end position="16"/>
    </location>
</feature>
<dbReference type="SUPFAM" id="SSF49503">
    <property type="entry name" value="Cupredoxins"/>
    <property type="match status" value="1"/>
</dbReference>
<dbReference type="InterPro" id="IPR052953">
    <property type="entry name" value="Ser-rich/MCO-related"/>
</dbReference>
<proteinExistence type="predicted"/>
<keyword evidence="2" id="KW-0732">Signal</keyword>
<evidence type="ECO:0000313" key="4">
    <source>
        <dbReference type="Proteomes" id="UP000807342"/>
    </source>
</evidence>
<evidence type="ECO:0000256" key="2">
    <source>
        <dbReference type="SAM" id="SignalP"/>
    </source>
</evidence>
<evidence type="ECO:0000313" key="3">
    <source>
        <dbReference type="EMBL" id="KAF9452947.1"/>
    </source>
</evidence>
<dbReference type="AlphaFoldDB" id="A0A9P6C5X3"/>
<feature type="compositionally biased region" description="Low complexity" evidence="1">
    <location>
        <begin position="136"/>
        <end position="146"/>
    </location>
</feature>
<reference evidence="3" key="1">
    <citation type="submission" date="2020-11" db="EMBL/GenBank/DDBJ databases">
        <authorList>
            <consortium name="DOE Joint Genome Institute"/>
            <person name="Ahrendt S."/>
            <person name="Riley R."/>
            <person name="Andreopoulos W."/>
            <person name="Labutti K."/>
            <person name="Pangilinan J."/>
            <person name="Ruiz-Duenas F.J."/>
            <person name="Barrasa J.M."/>
            <person name="Sanchez-Garcia M."/>
            <person name="Camarero S."/>
            <person name="Miyauchi S."/>
            <person name="Serrano A."/>
            <person name="Linde D."/>
            <person name="Babiker R."/>
            <person name="Drula E."/>
            <person name="Ayuso-Fernandez I."/>
            <person name="Pacheco R."/>
            <person name="Padilla G."/>
            <person name="Ferreira P."/>
            <person name="Barriuso J."/>
            <person name="Kellner H."/>
            <person name="Castanera R."/>
            <person name="Alfaro M."/>
            <person name="Ramirez L."/>
            <person name="Pisabarro A.G."/>
            <person name="Kuo A."/>
            <person name="Tritt A."/>
            <person name="Lipzen A."/>
            <person name="He G."/>
            <person name="Yan M."/>
            <person name="Ng V."/>
            <person name="Cullen D."/>
            <person name="Martin F."/>
            <person name="Rosso M.-N."/>
            <person name="Henrissat B."/>
            <person name="Hibbett D."/>
            <person name="Martinez A.T."/>
            <person name="Grigoriev I.V."/>
        </authorList>
    </citation>
    <scope>NUCLEOTIDE SEQUENCE</scope>
    <source>
        <strain evidence="3">MF-IS2</strain>
    </source>
</reference>
<feature type="compositionally biased region" description="Polar residues" evidence="1">
    <location>
        <begin position="177"/>
        <end position="187"/>
    </location>
</feature>